<dbReference type="EMBL" id="JAENGZ010000222">
    <property type="protein sequence ID" value="KAG6964776.1"/>
    <property type="molecule type" value="Genomic_DNA"/>
</dbReference>
<dbReference type="AlphaFoldDB" id="A0A8T1UPQ4"/>
<dbReference type="OrthoDB" id="105294at2759"/>
<evidence type="ECO:0000313" key="2">
    <source>
        <dbReference type="Proteomes" id="UP000688947"/>
    </source>
</evidence>
<protein>
    <submittedName>
        <fullName evidence="1">Uncharacterized protein</fullName>
    </submittedName>
</protein>
<name>A0A8T1UPQ4_9STRA</name>
<dbReference type="PANTHER" id="PTHR40866:SF1">
    <property type="entry name" value="BED-TYPE DOMAIN-CONTAINING PROTEIN"/>
    <property type="match status" value="1"/>
</dbReference>
<dbReference type="PANTHER" id="PTHR40866">
    <property type="entry name" value="BED-TYPE DOMAIN-CONTAINING PROTEIN"/>
    <property type="match status" value="1"/>
</dbReference>
<reference evidence="1" key="1">
    <citation type="submission" date="2021-01" db="EMBL/GenBank/DDBJ databases">
        <title>Phytophthora aleatoria, a newly-described species from Pinus radiata is distinct from Phytophthora cactorum isolates based on comparative genomics.</title>
        <authorList>
            <person name="Mcdougal R."/>
            <person name="Panda P."/>
            <person name="Williams N."/>
            <person name="Studholme D.J."/>
        </authorList>
    </citation>
    <scope>NUCLEOTIDE SEQUENCE</scope>
    <source>
        <strain evidence="1">NZFS 3830</strain>
    </source>
</reference>
<gene>
    <name evidence="1" type="ORF">JG687_00005758</name>
</gene>
<comment type="caution">
    <text evidence="1">The sequence shown here is derived from an EMBL/GenBank/DDBJ whole genome shotgun (WGS) entry which is preliminary data.</text>
</comment>
<dbReference type="Proteomes" id="UP000688947">
    <property type="component" value="Unassembled WGS sequence"/>
</dbReference>
<proteinExistence type="predicted"/>
<sequence>MSHLNDKHPQYLEDYAENLSLNEVDNEATQAMSRWDPIPSRTLKKFMASVELLVEEAIGSQMPGRIGLVFDGRTSGTTYYVAVYAVYIVDGIRFLREHEGLLENMNALVGQLRTKKNGARLRQYTELVAVKSNTTRWSYTFKMLKRYLEIKAAAKQVETVEDLVPRARAHRKIEKFCEQMRALESVNKKLQSEETTMADARVLFDGVLQLYPTMKSHLSKEVHIVHSPDFENGIVKGWNGGELTEDEAAAIASLRTEGAQSGAGSNDDTSDLGFAESLLHAG</sequence>
<organism evidence="1 2">
    <name type="scientific">Phytophthora cactorum</name>
    <dbReference type="NCBI Taxonomy" id="29920"/>
    <lineage>
        <taxon>Eukaryota</taxon>
        <taxon>Sar</taxon>
        <taxon>Stramenopiles</taxon>
        <taxon>Oomycota</taxon>
        <taxon>Peronosporomycetes</taxon>
        <taxon>Peronosporales</taxon>
        <taxon>Peronosporaceae</taxon>
        <taxon>Phytophthora</taxon>
    </lineage>
</organism>
<evidence type="ECO:0000313" key="1">
    <source>
        <dbReference type="EMBL" id="KAG6964776.1"/>
    </source>
</evidence>
<accession>A0A8T1UPQ4</accession>
<dbReference type="VEuPathDB" id="FungiDB:PC110_g21420"/>